<dbReference type="InterPro" id="IPR050361">
    <property type="entry name" value="MPP/UQCRC_Complex"/>
</dbReference>
<evidence type="ECO:0000256" key="1">
    <source>
        <dbReference type="ARBA" id="ARBA00007261"/>
    </source>
</evidence>
<evidence type="ECO:0000259" key="2">
    <source>
        <dbReference type="Pfam" id="PF00675"/>
    </source>
</evidence>
<feature type="domain" description="Peptidase M16 N-terminal" evidence="2">
    <location>
        <begin position="25"/>
        <end position="163"/>
    </location>
</feature>
<dbReference type="SUPFAM" id="SSF63411">
    <property type="entry name" value="LuxS/MPP-like metallohydrolase"/>
    <property type="match status" value="4"/>
</dbReference>
<feature type="domain" description="Peptidase M16 C-terminal" evidence="3">
    <location>
        <begin position="171"/>
        <end position="346"/>
    </location>
</feature>
<comment type="caution">
    <text evidence="4">The sequence shown here is derived from an EMBL/GenBank/DDBJ whole genome shotgun (WGS) entry which is preliminary data.</text>
</comment>
<dbReference type="InterPro" id="IPR011765">
    <property type="entry name" value="Pept_M16_N"/>
</dbReference>
<organism evidence="4 5">
    <name type="scientific">Victivallis lenta</name>
    <dbReference type="NCBI Taxonomy" id="2606640"/>
    <lineage>
        <taxon>Bacteria</taxon>
        <taxon>Pseudomonadati</taxon>
        <taxon>Lentisphaerota</taxon>
        <taxon>Lentisphaeria</taxon>
        <taxon>Victivallales</taxon>
        <taxon>Victivallaceae</taxon>
        <taxon>Victivallis</taxon>
    </lineage>
</organism>
<keyword evidence="5" id="KW-1185">Reference proteome</keyword>
<dbReference type="EMBL" id="VUNS01000001">
    <property type="protein sequence ID" value="MST95750.1"/>
    <property type="molecule type" value="Genomic_DNA"/>
</dbReference>
<dbReference type="Gene3D" id="3.30.830.10">
    <property type="entry name" value="Metalloenzyme, LuxS/M16 peptidase-like"/>
    <property type="match status" value="4"/>
</dbReference>
<reference evidence="4 5" key="1">
    <citation type="submission" date="2019-08" db="EMBL/GenBank/DDBJ databases">
        <title>In-depth cultivation of the pig gut microbiome towards novel bacterial diversity and tailored functional studies.</title>
        <authorList>
            <person name="Wylensek D."/>
            <person name="Hitch T.C.A."/>
            <person name="Clavel T."/>
        </authorList>
    </citation>
    <scope>NUCLEOTIDE SEQUENCE [LARGE SCALE GENOMIC DNA]</scope>
    <source>
        <strain evidence="4 5">BBE-744-WT-12</strain>
    </source>
</reference>
<proteinExistence type="inferred from homology"/>
<accession>A0A844FWW5</accession>
<dbReference type="RefSeq" id="WP_154416782.1">
    <property type="nucleotide sequence ID" value="NZ_CALXOB010000017.1"/>
</dbReference>
<evidence type="ECO:0000313" key="4">
    <source>
        <dbReference type="EMBL" id="MST95750.1"/>
    </source>
</evidence>
<dbReference type="Pfam" id="PF05193">
    <property type="entry name" value="Peptidase_M16_C"/>
    <property type="match status" value="2"/>
</dbReference>
<dbReference type="Pfam" id="PF00675">
    <property type="entry name" value="Peptidase_M16"/>
    <property type="match status" value="2"/>
</dbReference>
<dbReference type="Proteomes" id="UP000435649">
    <property type="component" value="Unassembled WGS sequence"/>
</dbReference>
<dbReference type="AlphaFoldDB" id="A0A844FWW5"/>
<dbReference type="GO" id="GO:0046872">
    <property type="term" value="F:metal ion binding"/>
    <property type="evidence" value="ECO:0007669"/>
    <property type="project" value="InterPro"/>
</dbReference>
<name>A0A844FWW5_9BACT</name>
<evidence type="ECO:0000313" key="5">
    <source>
        <dbReference type="Proteomes" id="UP000435649"/>
    </source>
</evidence>
<gene>
    <name evidence="4" type="ORF">FYJ85_01645</name>
</gene>
<feature type="domain" description="Peptidase M16 C-terminal" evidence="3">
    <location>
        <begin position="595"/>
        <end position="768"/>
    </location>
</feature>
<dbReference type="InterPro" id="IPR007863">
    <property type="entry name" value="Peptidase_M16_C"/>
</dbReference>
<sequence>MRFYRNVVSRTLENGVRIFVFPQPGTAVEVECFVRTGSIHEGARLGYGLSHFLEHMLFQGCRDYPGTAAADAIDRLGGSMNAYTSYDHTAYHANLAGRHLPEAVRILSRMVRFPEFPGARFAEEREVILREEEMGRDNPDRLLYTRLNASIFQEHPLRHPIIGYRELIAGVTRDIMVDYYAERYTPGRCFWVIVGDTEPERAFDLVEAEMADWERRSLAEPAIPPEPAQCTARSDAFSFADPLARLACGVRIPEISHPDIAGCDVLAGILGMGDGSRLVRRLELESQLAVNLRSFSCSQGAGGLLAVTASAVPAKLGKLESALKRELEAIRKGALSKAEVEREKTQQYAEHLRELRGIREIAANIGGGVIANGSPDLSDIYLERLEKLTLDDINRIAAEYLEPDRFSLVRQHPQSRKRKAAASAKKPQLVPQLTTLGNGARLVTLSDRRLPIVDFALVLPGGTIFERPAESGVSGLAADLLTAGAGPWSEGEFLTRLDACGASFSVNAGLNSFMIECSCPRRHFAEMFRLLKAAIAAPAFGQAEFDREKANRRELLKSREMSPRAAAEDRCRRLMFGSHPYGWGTTGLPEQLDALTREQVAEFYFSRLVPEQVIFGWGGDCTPEETQKWTRELAAEIPWRRERIDLPPEPVFPERPQTAEIALPREQTMVIRAVPGPALNDGRLSMCEILFQAENGLSSPIFKLVREENSLAYSTGMRLSGGFHPGWLLFYAVTTAESAERALELLGSEQKRLAVNGLSETEFDAAREGAAFTAARGAESVAAALNSTLLSLHYGRDLNECFRHEAELRNTGREELNALLASYLSNPAAVRVLAGRLPNRKETEK</sequence>
<comment type="similarity">
    <text evidence="1">Belongs to the peptidase M16 family.</text>
</comment>
<dbReference type="PANTHER" id="PTHR11851:SF49">
    <property type="entry name" value="MITOCHONDRIAL-PROCESSING PEPTIDASE SUBUNIT ALPHA"/>
    <property type="match status" value="1"/>
</dbReference>
<dbReference type="PANTHER" id="PTHR11851">
    <property type="entry name" value="METALLOPROTEASE"/>
    <property type="match status" value="1"/>
</dbReference>
<feature type="domain" description="Peptidase M16 N-terminal" evidence="2">
    <location>
        <begin position="444"/>
        <end position="580"/>
    </location>
</feature>
<dbReference type="InterPro" id="IPR011249">
    <property type="entry name" value="Metalloenz_LuxS/M16"/>
</dbReference>
<protein>
    <submittedName>
        <fullName evidence="4">Insulinase family protein</fullName>
    </submittedName>
</protein>
<evidence type="ECO:0000259" key="3">
    <source>
        <dbReference type="Pfam" id="PF05193"/>
    </source>
</evidence>